<reference evidence="6" key="9">
    <citation type="journal article" date="2022" name="Nat. Commun.">
        <title>Identification and establishment of type IV interferon and the characterization of interferon-upsilon including its class II cytokine receptors IFN-upsilonR1 and IL-10R2.</title>
        <authorList>
            <person name="Chen S.N."/>
            <person name="Gan Z."/>
            <person name="Hou J."/>
            <person name="Yang Y.C."/>
            <person name="Huang L."/>
            <person name="Huang B."/>
            <person name="Wang S."/>
            <person name="Nie P."/>
        </authorList>
    </citation>
    <scope>NUCLEOTIDE SEQUENCE</scope>
    <source>
        <strain evidence="6">Tuebingen</strain>
    </source>
</reference>
<organism evidence="5 6">
    <name type="scientific">Danio rerio</name>
    <name type="common">Zebrafish</name>
    <name type="synonym">Brachydanio rerio</name>
    <dbReference type="NCBI Taxonomy" id="7955"/>
    <lineage>
        <taxon>Eukaryota</taxon>
        <taxon>Metazoa</taxon>
        <taxon>Chordata</taxon>
        <taxon>Craniata</taxon>
        <taxon>Vertebrata</taxon>
        <taxon>Euteleostomi</taxon>
        <taxon>Actinopterygii</taxon>
        <taxon>Neopterygii</taxon>
        <taxon>Teleostei</taxon>
        <taxon>Ostariophysi</taxon>
        <taxon>Cypriniformes</taxon>
        <taxon>Danionidae</taxon>
        <taxon>Danioninae</taxon>
        <taxon>Danio</taxon>
    </lineage>
</organism>
<evidence type="ECO:0000259" key="4">
    <source>
        <dbReference type="Pfam" id="PF01108"/>
    </source>
</evidence>
<keyword evidence="2" id="KW-1133">Transmembrane helix</keyword>
<dbReference type="Pfam" id="PF01108">
    <property type="entry name" value="Tissue_fac"/>
    <property type="match status" value="1"/>
</dbReference>
<reference evidence="6" key="5">
    <citation type="journal article" date="2014" name="Genes Dev.">
        <title>Inflammatory signaling regulates embryonic hematopoietic stem and progenitor cell production.</title>
        <authorList>
            <person name="Li Y."/>
            <person name="Esain V."/>
            <person name="Teng L."/>
            <person name="Xu J."/>
            <person name="Kwan W."/>
            <person name="Frost I.M."/>
            <person name="Yzaguirre A.D."/>
            <person name="Cai X."/>
            <person name="Cortes M."/>
            <person name="Maijenburg M.W."/>
            <person name="Tober J."/>
            <person name="Dzierzak E."/>
            <person name="Orkin S.H."/>
            <person name="Tan K."/>
            <person name="North T.E."/>
            <person name="Speck N.A."/>
        </authorList>
    </citation>
    <scope>NUCLEOTIDE SEQUENCE</scope>
    <source>
        <strain evidence="6">Tuebingen</strain>
    </source>
</reference>
<dbReference type="InterPro" id="IPR013783">
    <property type="entry name" value="Ig-like_fold"/>
</dbReference>
<feature type="chain" id="PRO_5043058233" evidence="3 6">
    <location>
        <begin position="25"/>
        <end position="385"/>
    </location>
</feature>
<dbReference type="Proteomes" id="UP000000437">
    <property type="component" value="Chromosome 13"/>
</dbReference>
<evidence type="ECO:0000313" key="7">
    <source>
        <dbReference type="ZFIN" id="ZDB-GENE-071120-8"/>
    </source>
</evidence>
<dbReference type="AGR" id="ZFIN:ZDB-GENE-071120-8"/>
<reference evidence="6" key="7">
    <citation type="journal article" date="2020" name="Fish Physiol. Biochem.">
        <title>Genome-wide comparative analysis ofbone morphogenetic proteins: genomic structure, phylogeny, and expression patterns in the golden pompano,Trachinotus ovatus(Linnaeus, 1758).</title>
        <authorList>
            <person name="Sun J."/>
            <person name="Zhu K."/>
            <person name="Guo H."/>
            <person name="Zhang N."/>
            <person name="Jiang S."/>
            <person name="Zhang D."/>
        </authorList>
    </citation>
    <scope>NUCLEOTIDE SEQUENCE</scope>
    <source>
        <strain evidence="6">Tuebingen</strain>
    </source>
</reference>
<evidence type="ECO:0000256" key="1">
    <source>
        <dbReference type="SAM" id="MobiDB-lite"/>
    </source>
</evidence>
<dbReference type="InterPro" id="IPR050650">
    <property type="entry name" value="Type-II_Cytokine-TF_Rcpt"/>
</dbReference>
<dbReference type="InterPro" id="IPR036116">
    <property type="entry name" value="FN3_sf"/>
</dbReference>
<dbReference type="PANTHER" id="PTHR20859">
    <property type="entry name" value="INTERFERON/INTERLEUKIN RECEPTOR"/>
    <property type="match status" value="1"/>
</dbReference>
<name>A0A8M1NVW3_DANRE</name>
<keyword evidence="2" id="KW-0812">Transmembrane</keyword>
<keyword evidence="2" id="KW-0472">Membrane</keyword>
<dbReference type="SUPFAM" id="SSF49265">
    <property type="entry name" value="Fibronectin type III"/>
    <property type="match status" value="1"/>
</dbReference>
<reference evidence="6" key="2">
    <citation type="journal article" date="2008" name="BMC Genomics">
        <title>Towards the understanding of the cocoa transcriptome: Production and analysis of an exhaustive dataset of ESTs of Theobroma cacao L. generated from various tissues and under various conditions.</title>
        <authorList>
            <person name="Argout X."/>
            <person name="Fouet O."/>
            <person name="Wincker P."/>
            <person name="Gramacho K."/>
            <person name="Legavre T."/>
            <person name="Sabau X."/>
            <person name="Risterucci A.M."/>
            <person name="Da Silva C."/>
            <person name="Cascardo J."/>
            <person name="Allegre M."/>
            <person name="Kuhn D."/>
            <person name="Verica J."/>
            <person name="Courtois B."/>
            <person name="Loor G."/>
            <person name="Babin R."/>
            <person name="Sounigo O."/>
            <person name="Ducamp M."/>
            <person name="Guiltinan M.J."/>
            <person name="Ruiz M."/>
            <person name="Alemanno L."/>
            <person name="Machado R."/>
            <person name="Phillips W."/>
            <person name="Schnell R."/>
            <person name="Gilmour M."/>
            <person name="Rosenquist E."/>
            <person name="Butler D."/>
            <person name="Maximova S."/>
            <person name="Lanaud C."/>
        </authorList>
    </citation>
    <scope>NUCLEOTIDE SEQUENCE</scope>
    <source>
        <strain evidence="6">Tuebingen</strain>
    </source>
</reference>
<gene>
    <name evidence="6 7" type="primary">ifngr1l</name>
    <name evidence="6" type="synonym">crfb13</name>
    <name evidence="6" type="synonym">ifngr1</name>
    <name evidence="6" type="synonym">ifngr1-1</name>
    <name evidence="6" type="synonym">ifngr1-2</name>
    <name evidence="6" type="synonym">ifngr1ll</name>
    <name evidence="6" type="synonym">si:ch211-165e15.2</name>
</gene>
<dbReference type="ZFIN" id="ZDB-GENE-071120-8">
    <property type="gene designation" value="ifngr1l"/>
</dbReference>
<dbReference type="Gene3D" id="2.60.40.10">
    <property type="entry name" value="Immunoglobulins"/>
    <property type="match status" value="1"/>
</dbReference>
<evidence type="ECO:0000313" key="5">
    <source>
        <dbReference type="Proteomes" id="UP000000437"/>
    </source>
</evidence>
<dbReference type="CTD" id="794493"/>
<dbReference type="FunFam" id="2.60.40.10:FF:004285">
    <property type="match status" value="1"/>
</dbReference>
<feature type="domain" description="Fibronectin type-III" evidence="4">
    <location>
        <begin position="12"/>
        <end position="103"/>
    </location>
</feature>
<feature type="signal peptide" evidence="3 6">
    <location>
        <begin position="1"/>
        <end position="24"/>
    </location>
</feature>
<reference evidence="6" key="4">
    <citation type="journal article" date="2010" name="J. Immunol.">
        <title>In vivo analysis of Ifn-gamma1 and Ifn-gamma2 signaling in zebrafish.</title>
        <authorList>
            <person name="Aggad D."/>
            <person name="Stein C."/>
            <person name="Sieger D."/>
            <person name="Mazel M."/>
            <person name="Boudinot P."/>
            <person name="Herbomel P."/>
            <person name="Levraud J.P."/>
            <person name="Lutfalla G."/>
            <person name="Leptin M."/>
        </authorList>
    </citation>
    <scope>NUCLEOTIDE SEQUENCE</scope>
    <source>
        <strain evidence="6">Tuebingen</strain>
    </source>
</reference>
<dbReference type="KEGG" id="dre:794493"/>
<proteinExistence type="predicted"/>
<reference evidence="6" key="1">
    <citation type="journal article" date="2007" name="Genome Biol.">
        <title>Conservation and divergence of gene families encoding components of innate immune response systems in zebrafish.</title>
        <authorList>
            <person name="Stein C."/>
            <person name="Caccamo M."/>
            <person name="Laird G."/>
            <person name="Leptin M."/>
        </authorList>
    </citation>
    <scope>NUCLEOTIDE SEQUENCE</scope>
    <source>
        <strain evidence="6">Tuebingen</strain>
    </source>
</reference>
<sequence length="385" mass="42793" precursor="true">MSGDPGLGIQLGLFYAILCQCVFGVVPPPANLSVVCHNFKNVLYWNYSSAVQQPTFTVNLIPYESKPQTVKTSQTHLDISSYSSEAIDHYVVSVTADVGQEISESLSVEFTYSTDFYNEKTHKCTLDFPAVDASVHKDVIEVSFKHPSAFYERASLEEEFEYTIILNPSSSSVPHLQEKSSHSCFEDELGYLCETKVHVNQSVVVQWVVLKFEGKIASIPVHTYKNVSVPQLEPASAKTEWIAAILCGSIALLFIVFVVLWFIHKNFSKIPKVPSILRNIVTRPYSTPYSQPESPHVSSMTSATHTPVLLYNNEPLLDFVHDEVSKTTDTLVNTEEEEPAPSEEEYDSSGGFGKSSDYDSPKCLLEMSPGDFPEGYGPRPPILQA</sequence>
<feature type="region of interest" description="Disordered" evidence="1">
    <location>
        <begin position="327"/>
        <end position="385"/>
    </location>
</feature>
<dbReference type="GeneID" id="794493"/>
<keyword evidence="5" id="KW-1185">Reference proteome</keyword>
<feature type="transmembrane region" description="Helical" evidence="2">
    <location>
        <begin position="241"/>
        <end position="263"/>
    </location>
</feature>
<dbReference type="RefSeq" id="NP_001165060.2">
    <property type="nucleotide sequence ID" value="NM_001171589.2"/>
</dbReference>
<evidence type="ECO:0000256" key="3">
    <source>
        <dbReference type="SAM" id="SignalP"/>
    </source>
</evidence>
<reference evidence="6" key="11">
    <citation type="submission" date="2025-08" db="UniProtKB">
        <authorList>
            <consortium name="RefSeq"/>
        </authorList>
    </citation>
    <scope>IDENTIFICATION</scope>
    <source>
        <strain evidence="6">Tuebingen</strain>
    </source>
</reference>
<reference evidence="6" key="10">
    <citation type="journal article" date="2023" name="Dev. Comp. Immunol.">
        <title>Molecular characterization of nineteen cytokine receptor family B (CRFB) members, CRFB1, CRFB2, CRFB4-17, with three CRFB9 and two CRFB14 in a cyprinid fish, the blunt snout bream Megalobrama amblycephala.</title>
        <authorList>
            <person name="Deng Y.H."/>
            <person name="Li B."/>
            <person name="Chen S.N."/>
            <person name="Ren L."/>
            <person name="Zhang B.D."/>
            <person name="Liu L.H."/>
            <person name="Liu S."/>
            <person name="Nie P."/>
        </authorList>
    </citation>
    <scope>NUCLEOTIDE SEQUENCE</scope>
    <source>
        <strain evidence="6">Tuebingen</strain>
    </source>
</reference>
<accession>A0A8M1NVW3</accession>
<evidence type="ECO:0000313" key="6">
    <source>
        <dbReference type="RefSeq" id="NP_001165060.2"/>
    </source>
</evidence>
<reference evidence="6" key="6">
    <citation type="journal article" date="2018" name="J. Clin. Invest.">
        <title>Ligand-activated BMP signaling inhibits cell differentiation and death to promote melanoma.</title>
        <authorList>
            <person name="Venkatesan A.M."/>
            <person name="Vyas R."/>
            <person name="Gramann A.K."/>
            <person name="Dresser K."/>
            <person name="Gujja S."/>
            <person name="Bhatnagar S."/>
            <person name="Chhangawala S."/>
            <person name="Gomes C.B.F."/>
            <person name="Xi H.S."/>
            <person name="Lian C.G."/>
            <person name="Houvras Y."/>
            <person name="Edwards Y.J.K."/>
            <person name="Deng A."/>
            <person name="Green M."/>
            <person name="Ceol C.J."/>
        </authorList>
    </citation>
    <scope>NUCLEOTIDE SEQUENCE</scope>
    <source>
        <strain evidence="6">Tuebingen</strain>
    </source>
</reference>
<dbReference type="PANTHER" id="PTHR20859:SF87">
    <property type="entry name" value="CYTOKINE RECEPTOR FAMILY MEMBER B13-RELATED"/>
    <property type="match status" value="1"/>
</dbReference>
<dbReference type="AlphaFoldDB" id="A0A8M1NVW3"/>
<dbReference type="InterPro" id="IPR003961">
    <property type="entry name" value="FN3_dom"/>
</dbReference>
<reference evidence="6" key="8">
    <citation type="journal article" date="2022" name="Microbiol. Spectr.">
        <title>WhiB4 Is Required for the Reactivation of Persistent Infection of Mycobacterium marinum in Zebrafish.</title>
        <authorList>
            <person name="Lin C."/>
            <person name="Tang Y."/>
            <person name="Wang Y."/>
            <person name="Zhang J."/>
            <person name="Li Y."/>
            <person name="Xu S."/>
            <person name="Xia B."/>
            <person name="Zhai Q."/>
            <person name="Li Y."/>
            <person name="Zhang L."/>
            <person name="Liu J."/>
        </authorList>
    </citation>
    <scope>NUCLEOTIDE SEQUENCE</scope>
    <source>
        <strain evidence="6">Tuebingen</strain>
    </source>
</reference>
<keyword evidence="3 6" id="KW-0732">Signal</keyword>
<reference evidence="6" key="3">
    <citation type="journal article" date="2009" name="Mol. Immunol.">
        <title>Molecular characterization of novel interferon gamma receptor 1 isoforms in zebrafish (Danio rerio) and goldfish (Carassius auratus L.).</title>
        <authorList>
            <person name="Grayfer L."/>
            <person name="Belosevic M."/>
        </authorList>
    </citation>
    <scope>NUCLEOTIDE SEQUENCE</scope>
    <source>
        <strain evidence="6">Tuebingen</strain>
    </source>
</reference>
<protein>
    <submittedName>
        <fullName evidence="6">Growth/differentiation factor 10b precursor</fullName>
    </submittedName>
</protein>
<evidence type="ECO:0000256" key="2">
    <source>
        <dbReference type="SAM" id="Phobius"/>
    </source>
</evidence>
<feature type="compositionally biased region" description="Acidic residues" evidence="1">
    <location>
        <begin position="334"/>
        <end position="347"/>
    </location>
</feature>